<dbReference type="InterPro" id="IPR002898">
    <property type="entry name" value="MotA_ExbB_proton_chnl"/>
</dbReference>
<keyword evidence="5 8" id="KW-0653">Protein transport</keyword>
<sequence>MDFSIASIWAHTGLFARCIIFTLGIMSIASLVVMAERMLVFRKTRADSRNFAAKMGAILAKGDLNTAANTNLGKDVGHLGRVINAGLTAYRISPNNKDVAVESVARALERQAQREVQSMKRGLGLLATVGSTAPFVGLLGTTMGIVTAFQLMATSGSGGLGTISAGIAEALITTAFGLLVAIPAVMAYNFLQGWVDARAVDISESSNEFLDVVARHLGGGAHSSHAA</sequence>
<evidence type="ECO:0000256" key="2">
    <source>
        <dbReference type="ARBA" id="ARBA00022448"/>
    </source>
</evidence>
<evidence type="ECO:0000256" key="1">
    <source>
        <dbReference type="ARBA" id="ARBA00004651"/>
    </source>
</evidence>
<evidence type="ECO:0000256" key="4">
    <source>
        <dbReference type="ARBA" id="ARBA00022692"/>
    </source>
</evidence>
<feature type="transmembrane region" description="Helical" evidence="9">
    <location>
        <begin position="123"/>
        <end position="150"/>
    </location>
</feature>
<dbReference type="RefSeq" id="WP_169345143.1">
    <property type="nucleotide sequence ID" value="NZ_JABBJJ010000049.1"/>
</dbReference>
<evidence type="ECO:0000256" key="5">
    <source>
        <dbReference type="ARBA" id="ARBA00022927"/>
    </source>
</evidence>
<dbReference type="InterPro" id="IPR050790">
    <property type="entry name" value="ExbB/TolQ_transport"/>
</dbReference>
<proteinExistence type="inferred from homology"/>
<protein>
    <submittedName>
        <fullName evidence="11">MotA/TolQ/ExbB proton channel family protein</fullName>
    </submittedName>
</protein>
<dbReference type="AlphaFoldDB" id="A0A848LBJ6"/>
<evidence type="ECO:0000256" key="8">
    <source>
        <dbReference type="RuleBase" id="RU004057"/>
    </source>
</evidence>
<keyword evidence="7 9" id="KW-0472">Membrane</keyword>
<reference evidence="11 12" key="1">
    <citation type="submission" date="2020-04" db="EMBL/GenBank/DDBJ databases">
        <title>Draft genome of Pyxidicoccus fallax type strain.</title>
        <authorList>
            <person name="Whitworth D.E."/>
        </authorList>
    </citation>
    <scope>NUCLEOTIDE SEQUENCE [LARGE SCALE GENOMIC DNA]</scope>
    <source>
        <strain evidence="11 12">DSM 14698</strain>
    </source>
</reference>
<evidence type="ECO:0000256" key="6">
    <source>
        <dbReference type="ARBA" id="ARBA00022989"/>
    </source>
</evidence>
<name>A0A848LBJ6_9BACT</name>
<keyword evidence="6 9" id="KW-1133">Transmembrane helix</keyword>
<evidence type="ECO:0000256" key="7">
    <source>
        <dbReference type="ARBA" id="ARBA00023136"/>
    </source>
</evidence>
<dbReference type="PANTHER" id="PTHR30625:SF15">
    <property type="entry name" value="BIOPOLYMER TRANSPORT PROTEIN EXBB"/>
    <property type="match status" value="1"/>
</dbReference>
<keyword evidence="3" id="KW-1003">Cell membrane</keyword>
<organism evidence="11 12">
    <name type="scientific">Pyxidicoccus fallax</name>
    <dbReference type="NCBI Taxonomy" id="394095"/>
    <lineage>
        <taxon>Bacteria</taxon>
        <taxon>Pseudomonadati</taxon>
        <taxon>Myxococcota</taxon>
        <taxon>Myxococcia</taxon>
        <taxon>Myxococcales</taxon>
        <taxon>Cystobacterineae</taxon>
        <taxon>Myxococcaceae</taxon>
        <taxon>Pyxidicoccus</taxon>
    </lineage>
</organism>
<dbReference type="EMBL" id="JABBJJ010000049">
    <property type="protein sequence ID" value="NMO15856.1"/>
    <property type="molecule type" value="Genomic_DNA"/>
</dbReference>
<comment type="caution">
    <text evidence="11">The sequence shown here is derived from an EMBL/GenBank/DDBJ whole genome shotgun (WGS) entry which is preliminary data.</text>
</comment>
<keyword evidence="12" id="KW-1185">Reference proteome</keyword>
<feature type="domain" description="MotA/TolQ/ExbB proton channel" evidence="10">
    <location>
        <begin position="80"/>
        <end position="199"/>
    </location>
</feature>
<evidence type="ECO:0000313" key="11">
    <source>
        <dbReference type="EMBL" id="NMO15856.1"/>
    </source>
</evidence>
<dbReference type="GO" id="GO:0005886">
    <property type="term" value="C:plasma membrane"/>
    <property type="evidence" value="ECO:0007669"/>
    <property type="project" value="UniProtKB-SubCell"/>
</dbReference>
<comment type="similarity">
    <text evidence="8">Belongs to the exbB/tolQ family.</text>
</comment>
<keyword evidence="4 9" id="KW-0812">Transmembrane</keyword>
<evidence type="ECO:0000259" key="10">
    <source>
        <dbReference type="Pfam" id="PF01618"/>
    </source>
</evidence>
<feature type="transmembrane region" description="Helical" evidence="9">
    <location>
        <begin position="14"/>
        <end position="35"/>
    </location>
</feature>
<evidence type="ECO:0000256" key="3">
    <source>
        <dbReference type="ARBA" id="ARBA00022475"/>
    </source>
</evidence>
<gene>
    <name evidence="11" type="ORF">HG543_13490</name>
</gene>
<feature type="transmembrane region" description="Helical" evidence="9">
    <location>
        <begin position="170"/>
        <end position="191"/>
    </location>
</feature>
<accession>A0A848LBJ6</accession>
<evidence type="ECO:0000256" key="9">
    <source>
        <dbReference type="SAM" id="Phobius"/>
    </source>
</evidence>
<dbReference type="Proteomes" id="UP000518300">
    <property type="component" value="Unassembled WGS sequence"/>
</dbReference>
<dbReference type="GO" id="GO:0017038">
    <property type="term" value="P:protein import"/>
    <property type="evidence" value="ECO:0007669"/>
    <property type="project" value="TreeGrafter"/>
</dbReference>
<evidence type="ECO:0000313" key="12">
    <source>
        <dbReference type="Proteomes" id="UP000518300"/>
    </source>
</evidence>
<keyword evidence="2 8" id="KW-0813">Transport</keyword>
<comment type="subcellular location">
    <subcellularLocation>
        <location evidence="1">Cell membrane</location>
        <topology evidence="1">Multi-pass membrane protein</topology>
    </subcellularLocation>
    <subcellularLocation>
        <location evidence="8">Membrane</location>
        <topology evidence="8">Multi-pass membrane protein</topology>
    </subcellularLocation>
</comment>
<dbReference type="Pfam" id="PF01618">
    <property type="entry name" value="MotA_ExbB"/>
    <property type="match status" value="1"/>
</dbReference>
<dbReference type="PANTHER" id="PTHR30625">
    <property type="entry name" value="PROTEIN TOLQ"/>
    <property type="match status" value="1"/>
</dbReference>